<dbReference type="Proteomes" id="UP001258181">
    <property type="component" value="Unassembled WGS sequence"/>
</dbReference>
<dbReference type="EMBL" id="JAVDWA010000001">
    <property type="protein sequence ID" value="MDR7071600.1"/>
    <property type="molecule type" value="Genomic_DNA"/>
</dbReference>
<accession>A0ABU1TWP4</accession>
<name>A0ABU1TWP4_9BACL</name>
<protein>
    <submittedName>
        <fullName evidence="1">Uncharacterized protein</fullName>
    </submittedName>
</protein>
<evidence type="ECO:0000313" key="2">
    <source>
        <dbReference type="Proteomes" id="UP001258181"/>
    </source>
</evidence>
<gene>
    <name evidence="1" type="ORF">J2X07_000575</name>
</gene>
<dbReference type="RefSeq" id="WP_310256213.1">
    <property type="nucleotide sequence ID" value="NZ_JAVDWA010000001.1"/>
</dbReference>
<organism evidence="1 2">
    <name type="scientific">Fictibacillus barbaricus</name>
    <dbReference type="NCBI Taxonomy" id="182136"/>
    <lineage>
        <taxon>Bacteria</taxon>
        <taxon>Bacillati</taxon>
        <taxon>Bacillota</taxon>
        <taxon>Bacilli</taxon>
        <taxon>Bacillales</taxon>
        <taxon>Fictibacillaceae</taxon>
        <taxon>Fictibacillus</taxon>
    </lineage>
</organism>
<evidence type="ECO:0000313" key="1">
    <source>
        <dbReference type="EMBL" id="MDR7071600.1"/>
    </source>
</evidence>
<comment type="caution">
    <text evidence="1">The sequence shown here is derived from an EMBL/GenBank/DDBJ whole genome shotgun (WGS) entry which is preliminary data.</text>
</comment>
<proteinExistence type="predicted"/>
<keyword evidence="2" id="KW-1185">Reference proteome</keyword>
<reference evidence="1 2" key="1">
    <citation type="submission" date="2023-07" db="EMBL/GenBank/DDBJ databases">
        <title>Sorghum-associated microbial communities from plants grown in Nebraska, USA.</title>
        <authorList>
            <person name="Schachtman D."/>
        </authorList>
    </citation>
    <scope>NUCLEOTIDE SEQUENCE [LARGE SCALE GENOMIC DNA]</scope>
    <source>
        <strain evidence="1 2">BE211</strain>
    </source>
</reference>
<sequence length="45" mass="4991">MNNKDYTAAVLSDNLISEIKTFEEKLKGQSNKDVVVIAYEKGSAK</sequence>